<evidence type="ECO:0000313" key="3">
    <source>
        <dbReference type="Proteomes" id="UP000792457"/>
    </source>
</evidence>
<dbReference type="EMBL" id="KZ308378">
    <property type="protein sequence ID" value="KAG8228621.1"/>
    <property type="molecule type" value="Genomic_DNA"/>
</dbReference>
<accession>A0A8K0P072</accession>
<feature type="compositionally biased region" description="Polar residues" evidence="1">
    <location>
        <begin position="1"/>
        <end position="11"/>
    </location>
</feature>
<feature type="region of interest" description="Disordered" evidence="1">
    <location>
        <begin position="166"/>
        <end position="194"/>
    </location>
</feature>
<feature type="region of interest" description="Disordered" evidence="1">
    <location>
        <begin position="1"/>
        <end position="62"/>
    </location>
</feature>
<feature type="compositionally biased region" description="Low complexity" evidence="1">
    <location>
        <begin position="456"/>
        <end position="472"/>
    </location>
</feature>
<dbReference type="OrthoDB" id="2328924at2759"/>
<evidence type="ECO:0000256" key="1">
    <source>
        <dbReference type="SAM" id="MobiDB-lite"/>
    </source>
</evidence>
<feature type="compositionally biased region" description="Polar residues" evidence="1">
    <location>
        <begin position="102"/>
        <end position="118"/>
    </location>
</feature>
<feature type="compositionally biased region" description="Basic residues" evidence="1">
    <location>
        <begin position="418"/>
        <end position="429"/>
    </location>
</feature>
<reference evidence="2" key="2">
    <citation type="submission" date="2017-10" db="EMBL/GenBank/DDBJ databases">
        <title>Ladona fulva Genome sequencing and assembly.</title>
        <authorList>
            <person name="Murali S."/>
            <person name="Richards S."/>
            <person name="Bandaranaike D."/>
            <person name="Bellair M."/>
            <person name="Blankenburg K."/>
            <person name="Chao H."/>
            <person name="Dinh H."/>
            <person name="Doddapaneni H."/>
            <person name="Dugan-Rocha S."/>
            <person name="Elkadiri S."/>
            <person name="Gnanaolivu R."/>
            <person name="Hernandez B."/>
            <person name="Skinner E."/>
            <person name="Javaid M."/>
            <person name="Lee S."/>
            <person name="Li M."/>
            <person name="Ming W."/>
            <person name="Munidasa M."/>
            <person name="Muniz J."/>
            <person name="Nguyen L."/>
            <person name="Hughes D."/>
            <person name="Osuji N."/>
            <person name="Pu L.-L."/>
            <person name="Puazo M."/>
            <person name="Qu C."/>
            <person name="Quiroz J."/>
            <person name="Raj R."/>
            <person name="Weissenberger G."/>
            <person name="Xin Y."/>
            <person name="Zou X."/>
            <person name="Han Y."/>
            <person name="Worley K."/>
            <person name="Muzny D."/>
            <person name="Gibbs R."/>
        </authorList>
    </citation>
    <scope>NUCLEOTIDE SEQUENCE</scope>
    <source>
        <strain evidence="2">Sampled in the wild</strain>
    </source>
</reference>
<feature type="compositionally biased region" description="Low complexity" evidence="1">
    <location>
        <begin position="119"/>
        <end position="135"/>
    </location>
</feature>
<keyword evidence="3" id="KW-1185">Reference proteome</keyword>
<feature type="region of interest" description="Disordered" evidence="1">
    <location>
        <begin position="95"/>
        <end position="149"/>
    </location>
</feature>
<feature type="region of interest" description="Disordered" evidence="1">
    <location>
        <begin position="581"/>
        <end position="603"/>
    </location>
</feature>
<feature type="compositionally biased region" description="Polar residues" evidence="1">
    <location>
        <begin position="40"/>
        <end position="54"/>
    </location>
</feature>
<feature type="compositionally biased region" description="Basic and acidic residues" evidence="1">
    <location>
        <begin position="273"/>
        <end position="282"/>
    </location>
</feature>
<evidence type="ECO:0000313" key="2">
    <source>
        <dbReference type="EMBL" id="KAG8228621.1"/>
    </source>
</evidence>
<feature type="compositionally biased region" description="Polar residues" evidence="1">
    <location>
        <begin position="301"/>
        <end position="313"/>
    </location>
</feature>
<name>A0A8K0P072_LADFU</name>
<feature type="region of interest" description="Disordered" evidence="1">
    <location>
        <begin position="273"/>
        <end position="472"/>
    </location>
</feature>
<dbReference type="Proteomes" id="UP000792457">
    <property type="component" value="Unassembled WGS sequence"/>
</dbReference>
<protein>
    <submittedName>
        <fullName evidence="2">Uncharacterized protein</fullName>
    </submittedName>
</protein>
<sequence length="603" mass="64432">MRVQDSSTSASCAKMTEEMNKNGGPEVNTGRKKGFGPGNANGSRSPNLSTSNDTEGCKTATGGRLKFYKDGKFILELSHRKDGERMSWVPVHKKTDWPLPASASSTTMSVPGSTPRQESSASLSVSDDNSSVQSSPWQRDHSWKQGTPRQGISKEMAFIMQPFKHSGQLKKLRHSHPVRKRRRRPHSPSDVKAQDVSDAICLAKRAGPRAKLPALVDMLWRKLGGLSEGVSRTSVATLTHNHIVKPDGSAVIAGGKLDPSLVSPRKRILREMERVSLEDHATSKRHKSRSSALVECKKPPQNASSNSTCQTQRIKPVDDVPSPPPVKGSDRLSSYSITSLLAKGSSEKGEEPSPVLRSLLKSPTRGSGNSQQEHPSSPLSEASPPGMMVQARGSGGGKVPSPRHRLSSPPSAPYPHPIPHHHVPLHSPRHSSSPVAAPPSPPRPNSRGMARPGIPPMSSSPSSSASPSSHLPSPFLAPSPLFPGGGLFTPSGIPPSFLPHHPTLAHPFYAAGLTSSMGQPYRSPPSPVPPLWLPHYRMSSLPVARTGDAMAARSLYPGVVVGPCHSSLGVMPPWPSLVPQIQEDYKKDDGNSDAPLNLSKNAG</sequence>
<dbReference type="AlphaFoldDB" id="A0A8K0P072"/>
<feature type="compositionally biased region" description="Polar residues" evidence="1">
    <location>
        <begin position="364"/>
        <end position="380"/>
    </location>
</feature>
<feature type="compositionally biased region" description="Basic residues" evidence="1">
    <location>
        <begin position="167"/>
        <end position="186"/>
    </location>
</feature>
<organism evidence="2 3">
    <name type="scientific">Ladona fulva</name>
    <name type="common">Scarce chaser dragonfly</name>
    <name type="synonym">Libellula fulva</name>
    <dbReference type="NCBI Taxonomy" id="123851"/>
    <lineage>
        <taxon>Eukaryota</taxon>
        <taxon>Metazoa</taxon>
        <taxon>Ecdysozoa</taxon>
        <taxon>Arthropoda</taxon>
        <taxon>Hexapoda</taxon>
        <taxon>Insecta</taxon>
        <taxon>Pterygota</taxon>
        <taxon>Palaeoptera</taxon>
        <taxon>Odonata</taxon>
        <taxon>Epiprocta</taxon>
        <taxon>Anisoptera</taxon>
        <taxon>Libelluloidea</taxon>
        <taxon>Libellulidae</taxon>
        <taxon>Ladona</taxon>
    </lineage>
</organism>
<comment type="caution">
    <text evidence="2">The sequence shown here is derived from an EMBL/GenBank/DDBJ whole genome shotgun (WGS) entry which is preliminary data.</text>
</comment>
<gene>
    <name evidence="2" type="ORF">J437_LFUL009326</name>
</gene>
<proteinExistence type="predicted"/>
<reference evidence="2" key="1">
    <citation type="submission" date="2013-04" db="EMBL/GenBank/DDBJ databases">
        <authorList>
            <person name="Qu J."/>
            <person name="Murali S.C."/>
            <person name="Bandaranaike D."/>
            <person name="Bellair M."/>
            <person name="Blankenburg K."/>
            <person name="Chao H."/>
            <person name="Dinh H."/>
            <person name="Doddapaneni H."/>
            <person name="Downs B."/>
            <person name="Dugan-Rocha S."/>
            <person name="Elkadiri S."/>
            <person name="Gnanaolivu R.D."/>
            <person name="Hernandez B."/>
            <person name="Javaid M."/>
            <person name="Jayaseelan J.C."/>
            <person name="Lee S."/>
            <person name="Li M."/>
            <person name="Ming W."/>
            <person name="Munidasa M."/>
            <person name="Muniz J."/>
            <person name="Nguyen L."/>
            <person name="Ongeri F."/>
            <person name="Osuji N."/>
            <person name="Pu L.-L."/>
            <person name="Puazo M."/>
            <person name="Qu C."/>
            <person name="Quiroz J."/>
            <person name="Raj R."/>
            <person name="Weissenberger G."/>
            <person name="Xin Y."/>
            <person name="Zou X."/>
            <person name="Han Y."/>
            <person name="Richards S."/>
            <person name="Worley K."/>
            <person name="Muzny D."/>
            <person name="Gibbs R."/>
        </authorList>
    </citation>
    <scope>NUCLEOTIDE SEQUENCE</scope>
    <source>
        <strain evidence="2">Sampled in the wild</strain>
    </source>
</reference>